<evidence type="ECO:0000259" key="19">
    <source>
        <dbReference type="PROSITE" id="PS50873"/>
    </source>
</evidence>
<evidence type="ECO:0000313" key="21">
    <source>
        <dbReference type="Proteomes" id="UP000822688"/>
    </source>
</evidence>
<feature type="disulfide bond" evidence="16">
    <location>
        <begin position="180"/>
        <end position="385"/>
    </location>
</feature>
<comment type="similarity">
    <text evidence="2">Belongs to the peroxidase family. Ascorbate peroxidase subfamily.</text>
</comment>
<keyword evidence="7 14" id="KW-0106">Calcium</keyword>
<dbReference type="AlphaFoldDB" id="A0A8T0IAP3"/>
<evidence type="ECO:0000256" key="16">
    <source>
        <dbReference type="PIRSR" id="PIRSR600823-5"/>
    </source>
</evidence>
<evidence type="ECO:0000256" key="15">
    <source>
        <dbReference type="PIRSR" id="PIRSR600823-4"/>
    </source>
</evidence>
<feature type="binding site" evidence="14">
    <location>
        <position position="147"/>
    </location>
    <ligand>
        <name>Ca(2+)</name>
        <dbReference type="ChEBI" id="CHEBI:29108"/>
        <label>1</label>
    </ligand>
</feature>
<organism evidence="20 21">
    <name type="scientific">Ceratodon purpureus</name>
    <name type="common">Fire moss</name>
    <name type="synonym">Dicranum purpureum</name>
    <dbReference type="NCBI Taxonomy" id="3225"/>
    <lineage>
        <taxon>Eukaryota</taxon>
        <taxon>Viridiplantae</taxon>
        <taxon>Streptophyta</taxon>
        <taxon>Embryophyta</taxon>
        <taxon>Bryophyta</taxon>
        <taxon>Bryophytina</taxon>
        <taxon>Bryopsida</taxon>
        <taxon>Dicranidae</taxon>
        <taxon>Pseudoditrichales</taxon>
        <taxon>Ditrichaceae</taxon>
        <taxon>Ceratodon</taxon>
    </lineage>
</organism>
<dbReference type="GO" id="GO:0020037">
    <property type="term" value="F:heme binding"/>
    <property type="evidence" value="ECO:0007669"/>
    <property type="project" value="UniProtKB-UniRule"/>
</dbReference>
<keyword evidence="18" id="KW-1133">Transmembrane helix</keyword>
<dbReference type="Proteomes" id="UP000822688">
    <property type="component" value="Chromosome 4"/>
</dbReference>
<evidence type="ECO:0000256" key="3">
    <source>
        <dbReference type="ARBA" id="ARBA00012313"/>
    </source>
</evidence>
<gene>
    <name evidence="20" type="ORF">KC19_4G142400</name>
</gene>
<dbReference type="EMBL" id="CM026424">
    <property type="protein sequence ID" value="KAG0580029.1"/>
    <property type="molecule type" value="Genomic_DNA"/>
</dbReference>
<feature type="site" description="Transition state stabilizer" evidence="15">
    <location>
        <position position="120"/>
    </location>
</feature>
<dbReference type="GO" id="GO:0046872">
    <property type="term" value="F:metal ion binding"/>
    <property type="evidence" value="ECO:0007669"/>
    <property type="project" value="UniProtKB-UniRule"/>
</dbReference>
<feature type="binding site" evidence="14">
    <location>
        <position position="125"/>
    </location>
    <ligand>
        <name>Ca(2+)</name>
        <dbReference type="ChEBI" id="CHEBI:29108"/>
        <label>1</label>
    </ligand>
</feature>
<dbReference type="Pfam" id="PF00141">
    <property type="entry name" value="peroxidase"/>
    <property type="match status" value="1"/>
</dbReference>
<evidence type="ECO:0000256" key="14">
    <source>
        <dbReference type="PIRSR" id="PIRSR600823-3"/>
    </source>
</evidence>
<dbReference type="SUPFAM" id="SSF48113">
    <property type="entry name" value="Heme-dependent peroxidases"/>
    <property type="match status" value="1"/>
</dbReference>
<keyword evidence="18" id="KW-0472">Membrane</keyword>
<dbReference type="GO" id="GO:0140825">
    <property type="term" value="F:lactoperoxidase activity"/>
    <property type="evidence" value="ECO:0007669"/>
    <property type="project" value="UniProtKB-EC"/>
</dbReference>
<dbReference type="PANTHER" id="PTHR31235">
    <property type="entry name" value="PEROXIDASE 25-RELATED"/>
    <property type="match status" value="1"/>
</dbReference>
<dbReference type="InterPro" id="IPR019793">
    <property type="entry name" value="Peroxidases_heam-ligand_BS"/>
</dbReference>
<feature type="binding site" evidence="14">
    <location>
        <position position="319"/>
    </location>
    <ligand>
        <name>Ca(2+)</name>
        <dbReference type="ChEBI" id="CHEBI:29108"/>
        <label>2</label>
    </ligand>
</feature>
<feature type="disulfide bond" evidence="16">
    <location>
        <begin position="261"/>
        <end position="294"/>
    </location>
</feature>
<keyword evidence="8 17" id="KW-0560">Oxidoreductase</keyword>
<feature type="binding site" description="axial binding residue" evidence="14">
    <location>
        <position position="254"/>
    </location>
    <ligand>
        <name>heme b</name>
        <dbReference type="ChEBI" id="CHEBI:60344"/>
    </ligand>
    <ligandPart>
        <name>Fe</name>
        <dbReference type="ChEBI" id="CHEBI:18248"/>
    </ligandPart>
</feature>
<feature type="domain" description="Plant heme peroxidase family profile" evidence="19">
    <location>
        <begin position="79"/>
        <end position="389"/>
    </location>
</feature>
<evidence type="ECO:0000256" key="1">
    <source>
        <dbReference type="ARBA" id="ARBA00000189"/>
    </source>
</evidence>
<dbReference type="Gene3D" id="1.10.420.10">
    <property type="entry name" value="Peroxidase, domain 2"/>
    <property type="match status" value="1"/>
</dbReference>
<comment type="cofactor">
    <cofactor evidence="14 17">
        <name>Ca(2+)</name>
        <dbReference type="ChEBI" id="CHEBI:29108"/>
    </cofactor>
    <text evidence="14 17">Binds 2 calcium ions per subunit.</text>
</comment>
<keyword evidence="9 14" id="KW-0408">Iron</keyword>
<dbReference type="PRINTS" id="PR00458">
    <property type="entry name" value="PEROXIDASE"/>
</dbReference>
<dbReference type="GO" id="GO:0005576">
    <property type="term" value="C:extracellular region"/>
    <property type="evidence" value="ECO:0007669"/>
    <property type="project" value="UniProtKB-SubCell"/>
</dbReference>
<protein>
    <recommendedName>
        <fullName evidence="3 17">Peroxidase</fullName>
        <ecNumber evidence="3 17">1.11.1.7</ecNumber>
    </recommendedName>
</protein>
<accession>A0A8T0IAP3</accession>
<evidence type="ECO:0000256" key="17">
    <source>
        <dbReference type="RuleBase" id="RU362060"/>
    </source>
</evidence>
<dbReference type="FunFam" id="1.10.420.10:FF:000006">
    <property type="entry name" value="Peroxidase"/>
    <property type="match status" value="1"/>
</dbReference>
<dbReference type="GO" id="GO:0042744">
    <property type="term" value="P:hydrogen peroxide catabolic process"/>
    <property type="evidence" value="ECO:0007669"/>
    <property type="project" value="UniProtKB-KW"/>
</dbReference>
<evidence type="ECO:0000256" key="18">
    <source>
        <dbReference type="SAM" id="Phobius"/>
    </source>
</evidence>
<evidence type="ECO:0000256" key="6">
    <source>
        <dbReference type="ARBA" id="ARBA00022723"/>
    </source>
</evidence>
<evidence type="ECO:0000256" key="9">
    <source>
        <dbReference type="ARBA" id="ARBA00023004"/>
    </source>
</evidence>
<dbReference type="InterPro" id="IPR033905">
    <property type="entry name" value="Secretory_peroxidase"/>
</dbReference>
<evidence type="ECO:0000313" key="20">
    <source>
        <dbReference type="EMBL" id="KAG0580029.1"/>
    </source>
</evidence>
<evidence type="ECO:0000256" key="8">
    <source>
        <dbReference type="ARBA" id="ARBA00023002"/>
    </source>
</evidence>
<evidence type="ECO:0000256" key="5">
    <source>
        <dbReference type="ARBA" id="ARBA00022617"/>
    </source>
</evidence>
<feature type="active site" description="Proton acceptor" evidence="12">
    <location>
        <position position="124"/>
    </location>
</feature>
<feature type="disulfide bond" evidence="16">
    <location>
        <begin position="89"/>
        <end position="174"/>
    </location>
</feature>
<evidence type="ECO:0000256" key="2">
    <source>
        <dbReference type="ARBA" id="ARBA00006873"/>
    </source>
</evidence>
<dbReference type="InterPro" id="IPR010255">
    <property type="entry name" value="Haem_peroxidase_sf"/>
</dbReference>
<dbReference type="CDD" id="cd00693">
    <property type="entry name" value="secretory_peroxidase"/>
    <property type="match status" value="1"/>
</dbReference>
<keyword evidence="11" id="KW-0325">Glycoprotein</keyword>
<comment type="caution">
    <text evidence="20">The sequence shown here is derived from an EMBL/GenBank/DDBJ whole genome shotgun (WGS) entry which is preliminary data.</text>
</comment>
<evidence type="ECO:0000256" key="12">
    <source>
        <dbReference type="PIRSR" id="PIRSR600823-1"/>
    </source>
</evidence>
<keyword evidence="17" id="KW-0376">Hydrogen peroxide</keyword>
<keyword evidence="18" id="KW-0812">Transmembrane</keyword>
<dbReference type="Gene3D" id="1.10.520.10">
    <property type="match status" value="1"/>
</dbReference>
<dbReference type="EC" id="1.11.1.7" evidence="3 17"/>
<name>A0A8T0IAP3_CERPU</name>
<feature type="transmembrane region" description="Helical" evidence="18">
    <location>
        <begin position="53"/>
        <end position="71"/>
    </location>
</feature>
<keyword evidence="17" id="KW-0964">Secreted</keyword>
<evidence type="ECO:0000256" key="4">
    <source>
        <dbReference type="ARBA" id="ARBA00022559"/>
    </source>
</evidence>
<dbReference type="PROSITE" id="PS00435">
    <property type="entry name" value="PEROXIDASE_1"/>
    <property type="match status" value="1"/>
</dbReference>
<keyword evidence="21" id="KW-1185">Reference proteome</keyword>
<evidence type="ECO:0000256" key="7">
    <source>
        <dbReference type="ARBA" id="ARBA00022837"/>
    </source>
</evidence>
<reference evidence="20" key="1">
    <citation type="submission" date="2020-06" db="EMBL/GenBank/DDBJ databases">
        <title>WGS assembly of Ceratodon purpureus strain R40.</title>
        <authorList>
            <person name="Carey S.B."/>
            <person name="Jenkins J."/>
            <person name="Shu S."/>
            <person name="Lovell J.T."/>
            <person name="Sreedasyam A."/>
            <person name="Maumus F."/>
            <person name="Tiley G.P."/>
            <person name="Fernandez-Pozo N."/>
            <person name="Barry K."/>
            <person name="Chen C."/>
            <person name="Wang M."/>
            <person name="Lipzen A."/>
            <person name="Daum C."/>
            <person name="Saski C.A."/>
            <person name="Payton A.C."/>
            <person name="Mcbreen J.C."/>
            <person name="Conrad R.E."/>
            <person name="Kollar L.M."/>
            <person name="Olsson S."/>
            <person name="Huttunen S."/>
            <person name="Landis J.B."/>
            <person name="Wickett N.J."/>
            <person name="Johnson M.G."/>
            <person name="Rensing S.A."/>
            <person name="Grimwood J."/>
            <person name="Schmutz J."/>
            <person name="Mcdaniel S.F."/>
        </authorList>
    </citation>
    <scope>NUCLEOTIDE SEQUENCE</scope>
    <source>
        <strain evidence="20">R40</strain>
    </source>
</reference>
<evidence type="ECO:0000256" key="11">
    <source>
        <dbReference type="ARBA" id="ARBA00023180"/>
    </source>
</evidence>
<dbReference type="PROSITE" id="PS50873">
    <property type="entry name" value="PEROXIDASE_4"/>
    <property type="match status" value="1"/>
</dbReference>
<dbReference type="PRINTS" id="PR00461">
    <property type="entry name" value="PLPEROXIDASE"/>
</dbReference>
<proteinExistence type="inferred from homology"/>
<feature type="binding site" evidence="14">
    <location>
        <position position="134"/>
    </location>
    <ligand>
        <name>Ca(2+)</name>
        <dbReference type="ChEBI" id="CHEBI:29108"/>
        <label>1</label>
    </ligand>
</feature>
<dbReference type="InterPro" id="IPR000823">
    <property type="entry name" value="Peroxidase_pln"/>
</dbReference>
<keyword evidence="4 17" id="KW-0575">Peroxidase</keyword>
<dbReference type="GO" id="GO:0006979">
    <property type="term" value="P:response to oxidative stress"/>
    <property type="evidence" value="ECO:0007669"/>
    <property type="project" value="UniProtKB-UniRule"/>
</dbReference>
<comment type="subcellular location">
    <subcellularLocation>
        <location evidence="17">Secreted</location>
    </subcellularLocation>
</comment>
<comment type="catalytic activity">
    <reaction evidence="1 17">
        <text>2 a phenolic donor + H2O2 = 2 a phenolic radical donor + 2 H2O</text>
        <dbReference type="Rhea" id="RHEA:56136"/>
        <dbReference type="ChEBI" id="CHEBI:15377"/>
        <dbReference type="ChEBI" id="CHEBI:16240"/>
        <dbReference type="ChEBI" id="CHEBI:139520"/>
        <dbReference type="ChEBI" id="CHEBI:139521"/>
        <dbReference type="EC" id="1.11.1.7"/>
    </reaction>
</comment>
<feature type="binding site" evidence="14">
    <location>
        <position position="132"/>
    </location>
    <ligand>
        <name>Ca(2+)</name>
        <dbReference type="ChEBI" id="CHEBI:29108"/>
        <label>1</label>
    </ligand>
</feature>
<comment type="cofactor">
    <cofactor evidence="14 17">
        <name>heme b</name>
        <dbReference type="ChEBI" id="CHEBI:60344"/>
    </cofactor>
    <text evidence="14 17">Binds 1 heme b (iron(II)-protoporphyrin IX) group per subunit.</text>
</comment>
<feature type="binding site" evidence="14">
    <location>
        <position position="130"/>
    </location>
    <ligand>
        <name>Ca(2+)</name>
        <dbReference type="ChEBI" id="CHEBI:29108"/>
        <label>1</label>
    </ligand>
</feature>
<feature type="binding site" evidence="14">
    <location>
        <position position="307"/>
    </location>
    <ligand>
        <name>Ca(2+)</name>
        <dbReference type="ChEBI" id="CHEBI:29108"/>
        <label>2</label>
    </ligand>
</feature>
<comment type="function">
    <text evidence="17">Removal of H(2)O(2), oxidation of toxic reductants, biosynthesis and degradation of lignin, suberization, auxin catabolism, response to environmental stresses such as wounding, pathogen attack and oxidative stress.</text>
</comment>
<comment type="similarity">
    <text evidence="17">Belongs to the peroxidase family. Classical plant (class III) peroxidase subfamily.</text>
</comment>
<dbReference type="InterPro" id="IPR002016">
    <property type="entry name" value="Haem_peroxidase"/>
</dbReference>
<feature type="binding site" evidence="14">
    <location>
        <position position="255"/>
    </location>
    <ligand>
        <name>Ca(2+)</name>
        <dbReference type="ChEBI" id="CHEBI:29108"/>
        <label>2</label>
    </ligand>
</feature>
<evidence type="ECO:0000256" key="13">
    <source>
        <dbReference type="PIRSR" id="PIRSR600823-2"/>
    </source>
</evidence>
<evidence type="ECO:0000256" key="10">
    <source>
        <dbReference type="ARBA" id="ARBA00023157"/>
    </source>
</evidence>
<keyword evidence="5 17" id="KW-0349">Heme</keyword>
<keyword evidence="10 16" id="KW-1015">Disulfide bond</keyword>
<feature type="binding site" evidence="14">
    <location>
        <position position="128"/>
    </location>
    <ligand>
        <name>Ca(2+)</name>
        <dbReference type="ChEBI" id="CHEBI:29108"/>
        <label>1</label>
    </ligand>
</feature>
<feature type="binding site" evidence="13">
    <location>
        <position position="224"/>
    </location>
    <ligand>
        <name>substrate</name>
    </ligand>
</feature>
<keyword evidence="6 14" id="KW-0479">Metal-binding</keyword>
<sequence length="389" mass="42934">MYFHQKTRTRTILYECLRQEYSTIASRRHPCSSQIHQLQHHIRKFIPKTMDKVMALILSMLMAFLNLALHVNAVPPGSALSSTYYDGLCPGGTKRFQTIASTIVAAKVIADPTLIPALARMCFHDGWVEGSDASVLLDFNSSFPDVEKNSPANNPSLRGYEVIDAVKSAVEAYCPGVISCADILQESVRVAFKTLFAGSLLYNIRYGRRDGSISLITEANQQLPPPTFNYSQLITSFASKGFNAHELMVLSGAHTFGVSHCSSFTSRLYNFYGNGTGTDPALDPTYAFALKVACPQTATVDGIVPLDYAKPIITLPSFDNQYYKNILAGKVLFISDNALQVGDLAEVNLYASNNNQFRNDFAQAIVKLSEVQVKLYPNGQIRANCRKRN</sequence>